<reference evidence="2 3" key="1">
    <citation type="submission" date="2020-08" db="EMBL/GenBank/DDBJ databases">
        <title>Genome public.</title>
        <authorList>
            <person name="Liu C."/>
            <person name="Sun Q."/>
        </authorList>
    </citation>
    <scope>NUCLEOTIDE SEQUENCE [LARGE SCALE GENOMIC DNA]</scope>
    <source>
        <strain evidence="2 3">NSJ-6</strain>
    </source>
</reference>
<protein>
    <submittedName>
        <fullName evidence="2">Lactate utilization protein</fullName>
    </submittedName>
</protein>
<comment type="caution">
    <text evidence="2">The sequence shown here is derived from an EMBL/GenBank/DDBJ whole genome shotgun (WGS) entry which is preliminary data.</text>
</comment>
<name>A0ABR7DB75_9CLOT</name>
<dbReference type="SUPFAM" id="SSF100950">
    <property type="entry name" value="NagB/RpiA/CoA transferase-like"/>
    <property type="match status" value="1"/>
</dbReference>
<keyword evidence="3" id="KW-1185">Reference proteome</keyword>
<proteinExistence type="predicted"/>
<organism evidence="2 3">
    <name type="scientific">Clostridium hominis</name>
    <dbReference type="NCBI Taxonomy" id="2763036"/>
    <lineage>
        <taxon>Bacteria</taxon>
        <taxon>Bacillati</taxon>
        <taxon>Bacillota</taxon>
        <taxon>Clostridia</taxon>
        <taxon>Eubacteriales</taxon>
        <taxon>Clostridiaceae</taxon>
        <taxon>Clostridium</taxon>
    </lineage>
</organism>
<dbReference type="Pfam" id="PF02589">
    <property type="entry name" value="LUD_dom"/>
    <property type="match status" value="1"/>
</dbReference>
<feature type="domain" description="LUD" evidence="1">
    <location>
        <begin position="15"/>
        <end position="207"/>
    </location>
</feature>
<dbReference type="InterPro" id="IPR037171">
    <property type="entry name" value="NagB/RpiA_transferase-like"/>
</dbReference>
<dbReference type="PANTHER" id="PTHR36179:SF2">
    <property type="entry name" value="LUD DOMAIN-CONTAINING PROTEIN"/>
    <property type="match status" value="1"/>
</dbReference>
<dbReference type="RefSeq" id="WP_186859646.1">
    <property type="nucleotide sequence ID" value="NZ_JACOOO010000013.1"/>
</dbReference>
<evidence type="ECO:0000259" key="1">
    <source>
        <dbReference type="Pfam" id="PF02589"/>
    </source>
</evidence>
<dbReference type="EMBL" id="JACOOO010000013">
    <property type="protein sequence ID" value="MBC5628649.1"/>
    <property type="molecule type" value="Genomic_DNA"/>
</dbReference>
<dbReference type="PANTHER" id="PTHR36179">
    <property type="entry name" value="LUD_DOM DOMAIN-CONTAINING PROTEIN"/>
    <property type="match status" value="1"/>
</dbReference>
<evidence type="ECO:0000313" key="2">
    <source>
        <dbReference type="EMBL" id="MBC5628649.1"/>
    </source>
</evidence>
<accession>A0ABR7DB75</accession>
<dbReference type="InterPro" id="IPR009501">
    <property type="entry name" value="UCP020269"/>
</dbReference>
<gene>
    <name evidence="2" type="ORF">H8S20_07080</name>
</gene>
<dbReference type="Proteomes" id="UP000596929">
    <property type="component" value="Unassembled WGS sequence"/>
</dbReference>
<evidence type="ECO:0000313" key="3">
    <source>
        <dbReference type="Proteomes" id="UP000596929"/>
    </source>
</evidence>
<sequence length="213" mass="23890">MDSNVKWVNEEKILRTIASLEKNNMNGYIVSNKEELISQIISLTNEGEKVSCGGSMSLAETGVMDLLRSGRYNFLDRAKEGLSVEDIDRIYRECFFADTYFSSSNAITEDGELYNVDGNGNRVAALLFGPKKVIIVAGVNKIVKNLDEAIKRNREIAAPANAKRLNKSTPCTKIGYCMDCKSPEKICREYTVIKSQKDKNRIHVIFLNDNIGY</sequence>
<dbReference type="InterPro" id="IPR003741">
    <property type="entry name" value="LUD_dom"/>
</dbReference>
<dbReference type="PIRSF" id="PIRSF020269">
    <property type="entry name" value="DUF1121"/>
    <property type="match status" value="1"/>
</dbReference>